<proteinExistence type="predicted"/>
<dbReference type="AlphaFoldDB" id="A0A1G8I8Z4"/>
<evidence type="ECO:0000313" key="1">
    <source>
        <dbReference type="EMBL" id="SDI15366.1"/>
    </source>
</evidence>
<sequence length="85" mass="9819">MQYGGFLKDWIYNVVKFNVASSTFDLYEYQMKKTTLLFRLHLINTHTPPSLQQKAADKLEGLLSGKETANEIANGRSHTKEKWNI</sequence>
<name>A0A1G8I8Z4_9BACI</name>
<organism evidence="1 2">
    <name type="scientific">Alteribacillus bidgolensis</name>
    <dbReference type="NCBI Taxonomy" id="930129"/>
    <lineage>
        <taxon>Bacteria</taxon>
        <taxon>Bacillati</taxon>
        <taxon>Bacillota</taxon>
        <taxon>Bacilli</taxon>
        <taxon>Bacillales</taxon>
        <taxon>Bacillaceae</taxon>
        <taxon>Alteribacillus</taxon>
    </lineage>
</organism>
<keyword evidence="2" id="KW-1185">Reference proteome</keyword>
<evidence type="ECO:0000313" key="2">
    <source>
        <dbReference type="Proteomes" id="UP000199017"/>
    </source>
</evidence>
<dbReference type="Proteomes" id="UP000199017">
    <property type="component" value="Unassembled WGS sequence"/>
</dbReference>
<reference evidence="1 2" key="1">
    <citation type="submission" date="2016-10" db="EMBL/GenBank/DDBJ databases">
        <authorList>
            <person name="de Groot N.N."/>
        </authorList>
    </citation>
    <scope>NUCLEOTIDE SEQUENCE [LARGE SCALE GENOMIC DNA]</scope>
    <source>
        <strain evidence="2">P4B,CCM 7963,CECT 7998,DSM 25260,IBRC-M 10614,KCTC 13821</strain>
    </source>
</reference>
<accession>A0A1G8I8Z4</accession>
<dbReference type="RefSeq" id="WP_091584354.1">
    <property type="nucleotide sequence ID" value="NZ_FNDU01000005.1"/>
</dbReference>
<protein>
    <submittedName>
        <fullName evidence="1">Uncharacterized protein</fullName>
    </submittedName>
</protein>
<gene>
    <name evidence="1" type="ORF">SAMN05216352_10590</name>
</gene>
<dbReference type="EMBL" id="FNDU01000005">
    <property type="protein sequence ID" value="SDI15366.1"/>
    <property type="molecule type" value="Genomic_DNA"/>
</dbReference>